<dbReference type="OrthoDB" id="1337782at2"/>
<name>A0A5S5DYK0_9FLAO</name>
<proteinExistence type="predicted"/>
<reference evidence="1 2" key="1">
    <citation type="submission" date="2019-07" db="EMBL/GenBank/DDBJ databases">
        <title>Genomic Encyclopedia of Type Strains, Phase IV (KMG-IV): sequencing the most valuable type-strain genomes for metagenomic binning, comparative biology and taxonomic classification.</title>
        <authorList>
            <person name="Goeker M."/>
        </authorList>
    </citation>
    <scope>NUCLEOTIDE SEQUENCE [LARGE SCALE GENOMIC DNA]</scope>
    <source>
        <strain evidence="1 2">DSM 18961</strain>
    </source>
</reference>
<dbReference type="EMBL" id="VNIA01000001">
    <property type="protein sequence ID" value="TYP99669.1"/>
    <property type="molecule type" value="Genomic_DNA"/>
</dbReference>
<dbReference type="AlphaFoldDB" id="A0A5S5DYK0"/>
<sequence length="184" mass="21585">MFYEVLEKSKINKKVIGISLYGDVGFYCGVVLDYSDDVIQLQQYTKYGQNDGVTLQIISEIERIDFNDSFTNTIEFLAKNQEALHATNYINKFYSDLDDEDWQNQVLDLYLKERKVMLSLQINNDDYYQGFVEAKNELTFSFRCIGDLGEDKGLAIFKIEDVSSIKIDDFECRKRLLLYNKKHR</sequence>
<evidence type="ECO:0000313" key="2">
    <source>
        <dbReference type="Proteomes" id="UP000323136"/>
    </source>
</evidence>
<dbReference type="RefSeq" id="WP_148868379.1">
    <property type="nucleotide sequence ID" value="NZ_VNIA01000001.1"/>
</dbReference>
<dbReference type="Proteomes" id="UP000323136">
    <property type="component" value="Unassembled WGS sequence"/>
</dbReference>
<organism evidence="1 2">
    <name type="scientific">Tenacibaculum adriaticum</name>
    <dbReference type="NCBI Taxonomy" id="413713"/>
    <lineage>
        <taxon>Bacteria</taxon>
        <taxon>Pseudomonadati</taxon>
        <taxon>Bacteroidota</taxon>
        <taxon>Flavobacteriia</taxon>
        <taxon>Flavobacteriales</taxon>
        <taxon>Flavobacteriaceae</taxon>
        <taxon>Tenacibaculum</taxon>
    </lineage>
</organism>
<comment type="caution">
    <text evidence="1">The sequence shown here is derived from an EMBL/GenBank/DDBJ whole genome shotgun (WGS) entry which is preliminary data.</text>
</comment>
<protein>
    <submittedName>
        <fullName evidence="1">Uncharacterized protein</fullName>
    </submittedName>
</protein>
<gene>
    <name evidence="1" type="ORF">C7447_101273</name>
</gene>
<evidence type="ECO:0000313" key="1">
    <source>
        <dbReference type="EMBL" id="TYP99669.1"/>
    </source>
</evidence>
<accession>A0A5S5DYK0</accession>
<keyword evidence="2" id="KW-1185">Reference proteome</keyword>